<reference evidence="1 2" key="1">
    <citation type="submission" date="2019-07" db="EMBL/GenBank/DDBJ databases">
        <authorList>
            <person name="Jastrzebski P J."/>
            <person name="Paukszto L."/>
            <person name="Jastrzebski P J."/>
        </authorList>
    </citation>
    <scope>NUCLEOTIDE SEQUENCE [LARGE SCALE GENOMIC DNA]</scope>
    <source>
        <strain evidence="1 2">WMS-il1</strain>
    </source>
</reference>
<keyword evidence="2" id="KW-1185">Reference proteome</keyword>
<name>A0A564YMA9_HYMDI</name>
<proteinExistence type="predicted"/>
<dbReference type="AlphaFoldDB" id="A0A564YMA9"/>
<accession>A0A564YMA9</accession>
<evidence type="ECO:0000313" key="1">
    <source>
        <dbReference type="EMBL" id="VUZ47848.1"/>
    </source>
</evidence>
<evidence type="ECO:0000313" key="2">
    <source>
        <dbReference type="Proteomes" id="UP000321570"/>
    </source>
</evidence>
<sequence length="65" mass="7636">IDNCHQCHSDQFETDLNISVHLNEVHEHYPSCNSLLIIAFLHFCLEMQSHHCGNYWPDSQPIIFN</sequence>
<organism evidence="1 2">
    <name type="scientific">Hymenolepis diminuta</name>
    <name type="common">Rat tapeworm</name>
    <dbReference type="NCBI Taxonomy" id="6216"/>
    <lineage>
        <taxon>Eukaryota</taxon>
        <taxon>Metazoa</taxon>
        <taxon>Spiralia</taxon>
        <taxon>Lophotrochozoa</taxon>
        <taxon>Platyhelminthes</taxon>
        <taxon>Cestoda</taxon>
        <taxon>Eucestoda</taxon>
        <taxon>Cyclophyllidea</taxon>
        <taxon>Hymenolepididae</taxon>
        <taxon>Hymenolepis</taxon>
    </lineage>
</organism>
<gene>
    <name evidence="1" type="ORF">WMSIL1_LOCUS7394</name>
</gene>
<feature type="non-terminal residue" evidence="1">
    <location>
        <position position="1"/>
    </location>
</feature>
<protein>
    <submittedName>
        <fullName evidence="1">Uncharacterized protein</fullName>
    </submittedName>
</protein>
<dbReference type="Proteomes" id="UP000321570">
    <property type="component" value="Unassembled WGS sequence"/>
</dbReference>
<dbReference type="EMBL" id="CABIJS010000256">
    <property type="protein sequence ID" value="VUZ47848.1"/>
    <property type="molecule type" value="Genomic_DNA"/>
</dbReference>